<dbReference type="OrthoDB" id="1955171at2"/>
<protein>
    <submittedName>
        <fullName evidence="1">Cold-shock protein</fullName>
    </submittedName>
</protein>
<sequence>MAYYNNKREPVPEVETVVWSCTSESCAGWMRESFSFEEEPKCPLCKSEMVKETRTIAKID</sequence>
<evidence type="ECO:0000313" key="2">
    <source>
        <dbReference type="Proteomes" id="UP000799092"/>
    </source>
</evidence>
<keyword evidence="2" id="KW-1185">Reference proteome</keyword>
<dbReference type="RefSeq" id="WP_153735594.1">
    <property type="nucleotide sequence ID" value="NZ_WJNG01000003.1"/>
</dbReference>
<comment type="caution">
    <text evidence="1">The sequence shown here is derived from an EMBL/GenBank/DDBJ whole genome shotgun (WGS) entry which is preliminary data.</text>
</comment>
<dbReference type="Pfam" id="PF14169">
    <property type="entry name" value="YdjO"/>
    <property type="match status" value="1"/>
</dbReference>
<reference evidence="1" key="1">
    <citation type="submission" date="2019-11" db="EMBL/GenBank/DDBJ databases">
        <authorList>
            <person name="Li J."/>
        </authorList>
    </citation>
    <scope>NUCLEOTIDE SEQUENCE</scope>
    <source>
        <strain evidence="1">B6B</strain>
    </source>
</reference>
<dbReference type="EMBL" id="WJNG01000003">
    <property type="protein sequence ID" value="MRH41929.1"/>
    <property type="molecule type" value="Genomic_DNA"/>
</dbReference>
<proteinExistence type="predicted"/>
<accession>A0A6A8DDM4</accession>
<organism evidence="1 2">
    <name type="scientific">Aquibacillus halophilus</name>
    <dbReference type="NCBI Taxonomy" id="930132"/>
    <lineage>
        <taxon>Bacteria</taxon>
        <taxon>Bacillati</taxon>
        <taxon>Bacillota</taxon>
        <taxon>Bacilli</taxon>
        <taxon>Bacillales</taxon>
        <taxon>Bacillaceae</taxon>
        <taxon>Aquibacillus</taxon>
    </lineage>
</organism>
<gene>
    <name evidence="1" type="ORF">GH741_04475</name>
</gene>
<dbReference type="Proteomes" id="UP000799092">
    <property type="component" value="Unassembled WGS sequence"/>
</dbReference>
<dbReference type="InterPro" id="IPR025916">
    <property type="entry name" value="YdjO"/>
</dbReference>
<evidence type="ECO:0000313" key="1">
    <source>
        <dbReference type="EMBL" id="MRH41929.1"/>
    </source>
</evidence>
<dbReference type="AlphaFoldDB" id="A0A6A8DDM4"/>
<name>A0A6A8DDM4_9BACI</name>